<gene>
    <name evidence="3" type="ORF">F3059_07885</name>
</gene>
<accession>A0A6N6M3V4</accession>
<dbReference type="InterPro" id="IPR003646">
    <property type="entry name" value="SH3-like_bac-type"/>
</dbReference>
<keyword evidence="1" id="KW-1133">Transmembrane helix</keyword>
<dbReference type="PANTHER" id="PTHR34408">
    <property type="entry name" value="FAMILY PROTEIN, PUTATIVE-RELATED"/>
    <property type="match status" value="1"/>
</dbReference>
<keyword evidence="4" id="KW-1185">Reference proteome</keyword>
<proteinExistence type="predicted"/>
<comment type="caution">
    <text evidence="3">The sequence shown here is derived from an EMBL/GenBank/DDBJ whole genome shotgun (WGS) entry which is preliminary data.</text>
</comment>
<reference evidence="3 4" key="1">
    <citation type="submission" date="2019-09" db="EMBL/GenBank/DDBJ databases">
        <title>Genomes of Cryomorphaceae.</title>
        <authorList>
            <person name="Bowman J.P."/>
        </authorList>
    </citation>
    <scope>NUCLEOTIDE SEQUENCE [LARGE SCALE GENOMIC DNA]</scope>
    <source>
        <strain evidence="3 4">KCTC 52047</strain>
    </source>
</reference>
<evidence type="ECO:0000313" key="4">
    <source>
        <dbReference type="Proteomes" id="UP000435357"/>
    </source>
</evidence>
<dbReference type="Gene3D" id="2.30.30.40">
    <property type="entry name" value="SH3 Domains"/>
    <property type="match status" value="1"/>
</dbReference>
<dbReference type="SMART" id="SM00287">
    <property type="entry name" value="SH3b"/>
    <property type="match status" value="1"/>
</dbReference>
<dbReference type="OrthoDB" id="948340at2"/>
<keyword evidence="1" id="KW-0812">Transmembrane</keyword>
<evidence type="ECO:0000313" key="3">
    <source>
        <dbReference type="EMBL" id="KAB1063948.1"/>
    </source>
</evidence>
<sequence>MNQFRLLYDSGICCTRNIVFNERMNYFRAEILSVNKLKSNPMKKLFYLLLFVLFGSVNLFAQEGPHYVSGSSLNVRSEPNTSSEVITKLDRYDNLEVVETNDNWSKVVFDNQEGYVYADYIKEGEAVVSTYQVRTGAVCKDGSSSTATGRGACSHHGGVRYWKTKTKQNVRIVN</sequence>
<dbReference type="AlphaFoldDB" id="A0A6N6M3V4"/>
<dbReference type="InterPro" id="IPR052354">
    <property type="entry name" value="Cell_Wall_Dynamics_Protein"/>
</dbReference>
<evidence type="ECO:0000259" key="2">
    <source>
        <dbReference type="PROSITE" id="PS51781"/>
    </source>
</evidence>
<organism evidence="3 4">
    <name type="scientific">Salibacter halophilus</name>
    <dbReference type="NCBI Taxonomy" id="1803916"/>
    <lineage>
        <taxon>Bacteria</taxon>
        <taxon>Pseudomonadati</taxon>
        <taxon>Bacteroidota</taxon>
        <taxon>Flavobacteriia</taxon>
        <taxon>Flavobacteriales</taxon>
        <taxon>Salibacteraceae</taxon>
        <taxon>Salibacter</taxon>
    </lineage>
</organism>
<dbReference type="Proteomes" id="UP000435357">
    <property type="component" value="Unassembled WGS sequence"/>
</dbReference>
<protein>
    <submittedName>
        <fullName evidence="3">SH3 domain-containing protein</fullName>
    </submittedName>
</protein>
<feature type="domain" description="SH3b" evidence="2">
    <location>
        <begin position="63"/>
        <end position="125"/>
    </location>
</feature>
<dbReference type="Pfam" id="PF08239">
    <property type="entry name" value="SH3_3"/>
    <property type="match status" value="1"/>
</dbReference>
<keyword evidence="1" id="KW-0472">Membrane</keyword>
<name>A0A6N6M3V4_9FLAO</name>
<dbReference type="EMBL" id="WACR01000006">
    <property type="protein sequence ID" value="KAB1063948.1"/>
    <property type="molecule type" value="Genomic_DNA"/>
</dbReference>
<evidence type="ECO:0000256" key="1">
    <source>
        <dbReference type="SAM" id="Phobius"/>
    </source>
</evidence>
<feature type="transmembrane region" description="Helical" evidence="1">
    <location>
        <begin position="45"/>
        <end position="61"/>
    </location>
</feature>
<dbReference type="PROSITE" id="PS51781">
    <property type="entry name" value="SH3B"/>
    <property type="match status" value="1"/>
</dbReference>